<feature type="compositionally biased region" description="Low complexity" evidence="1">
    <location>
        <begin position="634"/>
        <end position="644"/>
    </location>
</feature>
<feature type="compositionally biased region" description="Low complexity" evidence="1">
    <location>
        <begin position="1411"/>
        <end position="1427"/>
    </location>
</feature>
<keyword evidence="2" id="KW-0472">Membrane</keyword>
<gene>
    <name evidence="3" type="ORF">BSAL_02480</name>
</gene>
<feature type="region of interest" description="Disordered" evidence="1">
    <location>
        <begin position="1379"/>
        <end position="1446"/>
    </location>
</feature>
<organism evidence="3 4">
    <name type="scientific">Bodo saltans</name>
    <name type="common">Flagellated protozoan</name>
    <dbReference type="NCBI Taxonomy" id="75058"/>
    <lineage>
        <taxon>Eukaryota</taxon>
        <taxon>Discoba</taxon>
        <taxon>Euglenozoa</taxon>
        <taxon>Kinetoplastea</taxon>
        <taxon>Metakinetoplastina</taxon>
        <taxon>Eubodonida</taxon>
        <taxon>Bodonidae</taxon>
        <taxon>Bodo</taxon>
    </lineage>
</organism>
<accession>A0A0S4JP46</accession>
<feature type="transmembrane region" description="Helical" evidence="2">
    <location>
        <begin position="469"/>
        <end position="486"/>
    </location>
</feature>
<evidence type="ECO:0008006" key="5">
    <source>
        <dbReference type="Google" id="ProtNLM"/>
    </source>
</evidence>
<dbReference type="Proteomes" id="UP000051952">
    <property type="component" value="Unassembled WGS sequence"/>
</dbReference>
<dbReference type="EMBL" id="CYKH01001990">
    <property type="protein sequence ID" value="CUG91989.1"/>
    <property type="molecule type" value="Genomic_DNA"/>
</dbReference>
<feature type="region of interest" description="Disordered" evidence="1">
    <location>
        <begin position="563"/>
        <end position="722"/>
    </location>
</feature>
<keyword evidence="2" id="KW-1133">Transmembrane helix</keyword>
<feature type="transmembrane region" description="Helical" evidence="2">
    <location>
        <begin position="374"/>
        <end position="398"/>
    </location>
</feature>
<reference evidence="4" key="1">
    <citation type="submission" date="2015-09" db="EMBL/GenBank/DDBJ databases">
        <authorList>
            <consortium name="Pathogen Informatics"/>
        </authorList>
    </citation>
    <scope>NUCLEOTIDE SEQUENCE [LARGE SCALE GENOMIC DNA]</scope>
    <source>
        <strain evidence="4">Lake Konstanz</strain>
    </source>
</reference>
<evidence type="ECO:0000256" key="2">
    <source>
        <dbReference type="SAM" id="Phobius"/>
    </source>
</evidence>
<evidence type="ECO:0000313" key="4">
    <source>
        <dbReference type="Proteomes" id="UP000051952"/>
    </source>
</evidence>
<keyword evidence="4" id="KW-1185">Reference proteome</keyword>
<feature type="compositionally biased region" description="Polar residues" evidence="1">
    <location>
        <begin position="597"/>
        <end position="607"/>
    </location>
</feature>
<feature type="compositionally biased region" description="Low complexity" evidence="1">
    <location>
        <begin position="1321"/>
        <end position="1334"/>
    </location>
</feature>
<keyword evidence="2" id="KW-0812">Transmembrane</keyword>
<proteinExistence type="predicted"/>
<feature type="compositionally biased region" description="Polar residues" evidence="1">
    <location>
        <begin position="1437"/>
        <end position="1446"/>
    </location>
</feature>
<evidence type="ECO:0000256" key="1">
    <source>
        <dbReference type="SAM" id="MobiDB-lite"/>
    </source>
</evidence>
<name>A0A0S4JP46_BODSA</name>
<feature type="region of interest" description="Disordered" evidence="1">
    <location>
        <begin position="1307"/>
        <end position="1340"/>
    </location>
</feature>
<feature type="compositionally biased region" description="Polar residues" evidence="1">
    <location>
        <begin position="859"/>
        <end position="869"/>
    </location>
</feature>
<protein>
    <recommendedName>
        <fullName evidence="5">Transmembrane protein</fullName>
    </recommendedName>
</protein>
<feature type="region of interest" description="Disordered" evidence="1">
    <location>
        <begin position="859"/>
        <end position="894"/>
    </location>
</feature>
<dbReference type="VEuPathDB" id="TriTrypDB:BSAL_02480"/>
<evidence type="ECO:0000313" key="3">
    <source>
        <dbReference type="EMBL" id="CUG91989.1"/>
    </source>
</evidence>
<sequence>MDTSRSSTLNGPPAPMRVEIRLWDLEHALLLVCRCPCGPPAMDTSRSSTLNGPPAPMRVEIRLWDLEHALLLDPSSFDILREEVELEHSSYLPSCDIADRSKPTVTVEVRFEHQVGSESRLHTPATSAKQPQVNWQHTPLRSRLVDAPIREVLVFSLHPIALEGLVEFRLYQWACLNEEQLTAIKHQQEYNSRSTNVNDETLCSVSEQDESELVTHQATAKLCIGCLRVPLRSLLQLDHQLRLKLQIDPVLRNEVQHCSDDVYDAIAGVAYGGVASLSCHVSAFFAECVLPVPPAAPTAQRSPLRRHSVADNGLLLTGRATSQESVASSSSQYSLIGTDTMELRLLLVPMRIVNDIMRIILDVMLWRRPLATGATLLVVMLASLFELYHILGVVLLMAGTIRCTRAARLATSKAMSLGSAEVDNVVLLYPPNCVLLNGIIRGDLWLQAGHSDEAFLEVVHLSRRIGQRAASLSVLLWVVAAVYMWIPIDVFVPMVTSLALLVYPLTHTALFGVSIRKRTQNGGDIALGPWEVLLPKPFTRTPLPVTRIVKAYVPIQQVLTRASTMSPPGSSFRKDVTEGTLPPQRSSSTPAEGKVSSGLSQQPSPSATRPGVVALDRQTTQEDMTGGGTTQTFVSSDVEVSPDSPEFHKHGTSEQKAQGAGKEPHTPAPRVPKLKLSSHNLPPAPPLSARAQRLESDVASGSRVSSERIETPRQRATPRMHSTQHAIFPDPVISSGVTDSIVPLPRRQSGNIAAPNLGAQTMLPSSAHRRTQSQLITTAPSFSYAVVTVECREDHLSDATGHNLGVRNLYNTNSAASQVKERLRQFYQKLENAEQRLLMETRHQQPSFVMESTGSVNSAAGLTASGSRVSSERIETPRQRATPSTQHAIFPDPVTSSGVTDSIVPLLRRQSGNIAAPNLVAQTMLPSSAHRRTQSQLINTAPSFSYAVVTVECREDHLSDATGHNLGVRNLYNTNSAASQVKERLRQFYQKLENAEQRLLMETRHQQPSFVMESTGSVNSAAGLTSTGKNSSQFAIHDNVVQDATLLLLYLRRMWKTAIVHVSTGSMSAAESAGAAVDRLERIANPSTLMEHISSDQVTSTLLTGFAQLPVARLATVRGLDENCRAWALMCMCFLSGKRASLFAPHGMSKISFLVPLQPQALTFDVSTNCTASCPPPLAPALQDLWRGWKENNKDSHGLVTLDMILTIISAHRDFWKHPNLHTLSPSIATPMLPPMPPATSATNGPLGVPISSSASRRMSHQRPITNASPLRIGAHVSELVSWPGGPTMTSAGSWVLVHNDMKSPVDAATNSGNAGSGRVGSPPLSLGLAPPAAQTSSSHHDTPFLDYFAGGVVSASFESEASGAYSAKNRRSVYESLGLKSQRKERDSPEVLPRMSSKFSEDLPSTGAGPTTPLPVSSSPVPQSPQKDFSDAFPSFSETRQYTSI</sequence>
<feature type="region of interest" description="Disordered" evidence="1">
    <location>
        <begin position="1239"/>
        <end position="1260"/>
    </location>
</feature>
<feature type="compositionally biased region" description="Polar residues" evidence="1">
    <location>
        <begin position="1251"/>
        <end position="1260"/>
    </location>
</feature>